<name>A0A1M7KHR0_9HYPH</name>
<dbReference type="EMBL" id="FRBW01000003">
    <property type="protein sequence ID" value="SHM64419.1"/>
    <property type="molecule type" value="Genomic_DNA"/>
</dbReference>
<dbReference type="InterPro" id="IPR001633">
    <property type="entry name" value="EAL_dom"/>
</dbReference>
<accession>A0A1M7KHR0</accession>
<evidence type="ECO:0000313" key="5">
    <source>
        <dbReference type="EMBL" id="SHM64419.1"/>
    </source>
</evidence>
<dbReference type="CDD" id="cd01948">
    <property type="entry name" value="EAL"/>
    <property type="match status" value="1"/>
</dbReference>
<dbReference type="PANTHER" id="PTHR33121">
    <property type="entry name" value="CYCLIC DI-GMP PHOSPHODIESTERASE PDEF"/>
    <property type="match status" value="1"/>
</dbReference>
<feature type="transmembrane region" description="Helical" evidence="2">
    <location>
        <begin position="170"/>
        <end position="193"/>
    </location>
</feature>
<dbReference type="InterPro" id="IPR050706">
    <property type="entry name" value="Cyclic-di-GMP_PDE-like"/>
</dbReference>
<dbReference type="PANTHER" id="PTHR33121:SF70">
    <property type="entry name" value="SIGNALING PROTEIN YKOW"/>
    <property type="match status" value="1"/>
</dbReference>
<feature type="domain" description="GGDEF" evidence="4">
    <location>
        <begin position="275"/>
        <end position="410"/>
    </location>
</feature>
<reference evidence="5 6" key="1">
    <citation type="submission" date="2016-11" db="EMBL/GenBank/DDBJ databases">
        <authorList>
            <person name="Jaros S."/>
            <person name="Januszkiewicz K."/>
            <person name="Wedrychowicz H."/>
        </authorList>
    </citation>
    <scope>NUCLEOTIDE SEQUENCE [LARGE SCALE GENOMIC DNA]</scope>
    <source>
        <strain evidence="5 6">DSM 22153</strain>
    </source>
</reference>
<keyword evidence="6" id="KW-1185">Reference proteome</keyword>
<dbReference type="OrthoDB" id="9814202at2"/>
<dbReference type="Proteomes" id="UP000186002">
    <property type="component" value="Unassembled WGS sequence"/>
</dbReference>
<sequence length="676" mass="73523">MQSVSSRQAEGVDAESAAAVEDALLDFAYGNNLTSMLVNFVCGIVVLISLWLMVDDPVFCLAWAAGLLAVTAFRVIVQFLPARTLDQFQALPPLTKRRWQKITAIGLGFSALLWMIMTFRVTGYDTPSLQFANVLIVASLAAGATGTMAPQLIIGRYYLSALLIQGSVALLFQGGAMMITGLLGFVFWAAMLFGHYRNHLLLRSSIKLSFANSRLVKDVEAERRALEQLNATLEDRVRRRTAELKTRAERDALIGLYNRTGLQQWVSDQSLAPGFVFAVIFIDLDRFKEINAGLGHTIGDAVLSETANRLSKLLPEGAVLARWGGDEFLVACPAHGAMAQQAGLMLANRMREAVELPIKASGQTLHVSFSAGLSLSAPESEAFASAIRASDLAMGQAKRTLRGTTLVYSEHMKCDQERRLMIGQFLRQAVSSKEFSLSFQPIVSSSLQSIEAHEVLLRWNNPVLGSVSPDEFIPIAEESGEIVAIGAYVLDEALHQYAASGSASRSGKLAINLSLLQLVAPGLVDQVRNALAKHRISAHRLVLEVTESIFDDRNTALINTVLTELHRDGIEIHLDDFGTGYSSLSRLHEMPITALKIDKSFVQKGDAQATAIIEGSVLIARQFGIRVIAEGVETLAQAEALQEIGVDALQGYLFSRPVPRFQEAVTVAQIEQTATA</sequence>
<keyword evidence="1" id="KW-0175">Coiled coil</keyword>
<dbReference type="Pfam" id="PF00563">
    <property type="entry name" value="EAL"/>
    <property type="match status" value="1"/>
</dbReference>
<keyword evidence="2" id="KW-0812">Transmembrane</keyword>
<dbReference type="InterPro" id="IPR029787">
    <property type="entry name" value="Nucleotide_cyclase"/>
</dbReference>
<dbReference type="PROSITE" id="PS50887">
    <property type="entry name" value="GGDEF"/>
    <property type="match status" value="1"/>
</dbReference>
<feature type="domain" description="EAL" evidence="3">
    <location>
        <begin position="419"/>
        <end position="671"/>
    </location>
</feature>
<dbReference type="SMART" id="SM00052">
    <property type="entry name" value="EAL"/>
    <property type="match status" value="1"/>
</dbReference>
<dbReference type="SUPFAM" id="SSF55073">
    <property type="entry name" value="Nucleotide cyclase"/>
    <property type="match status" value="1"/>
</dbReference>
<dbReference type="InterPro" id="IPR043128">
    <property type="entry name" value="Rev_trsase/Diguanyl_cyclase"/>
</dbReference>
<proteinExistence type="predicted"/>
<feature type="transmembrane region" description="Helical" evidence="2">
    <location>
        <begin position="61"/>
        <end position="82"/>
    </location>
</feature>
<dbReference type="InterPro" id="IPR035919">
    <property type="entry name" value="EAL_sf"/>
</dbReference>
<gene>
    <name evidence="5" type="ORF">SAMN05444272_2833</name>
</gene>
<dbReference type="NCBIfam" id="TIGR00254">
    <property type="entry name" value="GGDEF"/>
    <property type="match status" value="1"/>
</dbReference>
<dbReference type="PROSITE" id="PS50883">
    <property type="entry name" value="EAL"/>
    <property type="match status" value="1"/>
</dbReference>
<evidence type="ECO:0000259" key="3">
    <source>
        <dbReference type="PROSITE" id="PS50883"/>
    </source>
</evidence>
<evidence type="ECO:0000256" key="1">
    <source>
        <dbReference type="SAM" id="Coils"/>
    </source>
</evidence>
<dbReference type="GO" id="GO:0071111">
    <property type="term" value="F:cyclic-guanylate-specific phosphodiesterase activity"/>
    <property type="evidence" value="ECO:0007669"/>
    <property type="project" value="InterPro"/>
</dbReference>
<dbReference type="STRING" id="735517.SAMN05444272_2833"/>
<keyword evidence="2" id="KW-1133">Transmembrane helix</keyword>
<dbReference type="Gene3D" id="3.30.70.270">
    <property type="match status" value="1"/>
</dbReference>
<feature type="coiled-coil region" evidence="1">
    <location>
        <begin position="212"/>
        <end position="243"/>
    </location>
</feature>
<dbReference type="Gene3D" id="3.20.20.450">
    <property type="entry name" value="EAL domain"/>
    <property type="match status" value="1"/>
</dbReference>
<organism evidence="5 6">
    <name type="scientific">Roseibium suaedae</name>
    <dbReference type="NCBI Taxonomy" id="735517"/>
    <lineage>
        <taxon>Bacteria</taxon>
        <taxon>Pseudomonadati</taxon>
        <taxon>Pseudomonadota</taxon>
        <taxon>Alphaproteobacteria</taxon>
        <taxon>Hyphomicrobiales</taxon>
        <taxon>Stappiaceae</taxon>
        <taxon>Roseibium</taxon>
    </lineage>
</organism>
<feature type="transmembrane region" description="Helical" evidence="2">
    <location>
        <begin position="102"/>
        <end position="122"/>
    </location>
</feature>
<dbReference type="CDD" id="cd01949">
    <property type="entry name" value="GGDEF"/>
    <property type="match status" value="1"/>
</dbReference>
<keyword evidence="2" id="KW-0472">Membrane</keyword>
<feature type="transmembrane region" description="Helical" evidence="2">
    <location>
        <begin position="134"/>
        <end position="158"/>
    </location>
</feature>
<dbReference type="Pfam" id="PF00990">
    <property type="entry name" value="GGDEF"/>
    <property type="match status" value="1"/>
</dbReference>
<dbReference type="InterPro" id="IPR000160">
    <property type="entry name" value="GGDEF_dom"/>
</dbReference>
<dbReference type="SUPFAM" id="SSF141868">
    <property type="entry name" value="EAL domain-like"/>
    <property type="match status" value="1"/>
</dbReference>
<dbReference type="SMART" id="SM00267">
    <property type="entry name" value="GGDEF"/>
    <property type="match status" value="1"/>
</dbReference>
<evidence type="ECO:0000256" key="2">
    <source>
        <dbReference type="SAM" id="Phobius"/>
    </source>
</evidence>
<evidence type="ECO:0000259" key="4">
    <source>
        <dbReference type="PROSITE" id="PS50887"/>
    </source>
</evidence>
<feature type="transmembrane region" description="Helical" evidence="2">
    <location>
        <begin position="33"/>
        <end position="54"/>
    </location>
</feature>
<dbReference type="AlphaFoldDB" id="A0A1M7KHR0"/>
<protein>
    <submittedName>
        <fullName evidence="5">Diguanylate cyclase (GGDEF) domain-containing protein</fullName>
    </submittedName>
</protein>
<evidence type="ECO:0000313" key="6">
    <source>
        <dbReference type="Proteomes" id="UP000186002"/>
    </source>
</evidence>